<feature type="binding site" evidence="14">
    <location>
        <position position="164"/>
    </location>
    <ligand>
        <name>Zn(2+)</name>
        <dbReference type="ChEBI" id="CHEBI:29105"/>
        <label>2</label>
    </ligand>
</feature>
<dbReference type="RefSeq" id="WP_008046265.1">
    <property type="nucleotide sequence ID" value="NZ_CH724152.1"/>
</dbReference>
<evidence type="ECO:0000256" key="2">
    <source>
        <dbReference type="ARBA" id="ARBA00011738"/>
    </source>
</evidence>
<evidence type="ECO:0000256" key="6">
    <source>
        <dbReference type="ARBA" id="ARBA00022737"/>
    </source>
</evidence>
<feature type="binding site" evidence="14">
    <location>
        <position position="167"/>
    </location>
    <ligand>
        <name>Zn(2+)</name>
        <dbReference type="ChEBI" id="CHEBI:29105"/>
        <label>2</label>
    </ligand>
</feature>
<dbReference type="SUPFAM" id="SSF46565">
    <property type="entry name" value="Chaperone J-domain"/>
    <property type="match status" value="1"/>
</dbReference>
<dbReference type="InterPro" id="IPR001305">
    <property type="entry name" value="HSP_DnaJ_Cys-rich_dom"/>
</dbReference>
<evidence type="ECO:0000256" key="10">
    <source>
        <dbReference type="ARBA" id="ARBA00023186"/>
    </source>
</evidence>
<dbReference type="GO" id="GO:0009408">
    <property type="term" value="P:response to heat"/>
    <property type="evidence" value="ECO:0007669"/>
    <property type="project" value="InterPro"/>
</dbReference>
<comment type="function">
    <text evidence="11 14">Participates actively in the response to hyperosmotic and heat shock by preventing the aggregation of stress-denatured proteins and by disaggregating proteins, also in an autonomous, DnaK-independent fashion. Unfolded proteins bind initially to DnaJ; upon interaction with the DnaJ-bound protein, DnaK hydrolyzes its bound ATP, resulting in the formation of a stable complex. GrpE releases ADP from DnaK; ATP binding to DnaK triggers the release of the substrate protein, thus completing the reaction cycle. Several rounds of ATP-dependent interactions between DnaJ, DnaK and GrpE are required for fully efficient folding. Also involved, together with DnaK and GrpE, in the DNA replication of plasmids through activation of initiation proteins.</text>
</comment>
<evidence type="ECO:0000256" key="3">
    <source>
        <dbReference type="ARBA" id="ARBA00022490"/>
    </source>
</evidence>
<proteinExistence type="inferred from homology"/>
<organism evidence="18 19">
    <name type="scientific">Reinekea blandensis MED297</name>
    <dbReference type="NCBI Taxonomy" id="314283"/>
    <lineage>
        <taxon>Bacteria</taxon>
        <taxon>Pseudomonadati</taxon>
        <taxon>Pseudomonadota</taxon>
        <taxon>Gammaproteobacteria</taxon>
        <taxon>Oceanospirillales</taxon>
        <taxon>Saccharospirillaceae</taxon>
        <taxon>Reinekea</taxon>
    </lineage>
</organism>
<comment type="caution">
    <text evidence="18">The sequence shown here is derived from an EMBL/GenBank/DDBJ whole genome shotgun (WGS) entry which is preliminary data.</text>
</comment>
<evidence type="ECO:0000256" key="5">
    <source>
        <dbReference type="ARBA" id="ARBA00022723"/>
    </source>
</evidence>
<dbReference type="GO" id="GO:0031072">
    <property type="term" value="F:heat shock protein binding"/>
    <property type="evidence" value="ECO:0007669"/>
    <property type="project" value="InterPro"/>
</dbReference>
<dbReference type="GO" id="GO:0005737">
    <property type="term" value="C:cytoplasm"/>
    <property type="evidence" value="ECO:0007669"/>
    <property type="project" value="UniProtKB-SubCell"/>
</dbReference>
<keyword evidence="8 14" id="KW-0862">Zinc</keyword>
<dbReference type="InterPro" id="IPR018253">
    <property type="entry name" value="DnaJ_domain_CS"/>
</dbReference>
<feature type="binding site" evidence="14">
    <location>
        <position position="189"/>
    </location>
    <ligand>
        <name>Zn(2+)</name>
        <dbReference type="ChEBI" id="CHEBI:29105"/>
        <label>2</label>
    </ligand>
</feature>
<dbReference type="AlphaFoldDB" id="A4BK74"/>
<evidence type="ECO:0000259" key="16">
    <source>
        <dbReference type="PROSITE" id="PS50076"/>
    </source>
</evidence>
<dbReference type="CDD" id="cd10747">
    <property type="entry name" value="DnaJ_C"/>
    <property type="match status" value="1"/>
</dbReference>
<dbReference type="CDD" id="cd06257">
    <property type="entry name" value="DnaJ"/>
    <property type="match status" value="1"/>
</dbReference>
<feature type="repeat" description="CXXCXGXG motif" evidence="14">
    <location>
        <begin position="164"/>
        <end position="171"/>
    </location>
</feature>
<dbReference type="PROSITE" id="PS51188">
    <property type="entry name" value="ZF_CR"/>
    <property type="match status" value="1"/>
</dbReference>
<dbReference type="HOGENOM" id="CLU_017633_0_7_6"/>
<comment type="domain">
    <text evidence="14">The J domain is necessary and sufficient to stimulate DnaK ATPase activity. Zinc center 1 plays an important role in the autonomous, DnaK-independent chaperone activity of DnaJ. Zinc center 2 is essential for interaction with DnaK and for DnaJ activity.</text>
</comment>
<keyword evidence="19" id="KW-1185">Reference proteome</keyword>
<evidence type="ECO:0000256" key="11">
    <source>
        <dbReference type="ARBA" id="ARBA00053423"/>
    </source>
</evidence>
<dbReference type="Proteomes" id="UP000005953">
    <property type="component" value="Unassembled WGS sequence"/>
</dbReference>
<dbReference type="PANTHER" id="PTHR43096:SF48">
    <property type="entry name" value="CHAPERONE PROTEIN DNAJ"/>
    <property type="match status" value="1"/>
</dbReference>
<dbReference type="NCBIfam" id="TIGR02349">
    <property type="entry name" value="DnaJ_bact"/>
    <property type="match status" value="1"/>
</dbReference>
<gene>
    <name evidence="14" type="primary">dnaJ</name>
    <name evidence="18" type="ORF">MED297_09691</name>
</gene>
<dbReference type="Gene3D" id="2.60.260.20">
    <property type="entry name" value="Urease metallochaperone UreE, N-terminal domain"/>
    <property type="match status" value="2"/>
</dbReference>
<feature type="binding site" evidence="14">
    <location>
        <position position="203"/>
    </location>
    <ligand>
        <name>Zn(2+)</name>
        <dbReference type="ChEBI" id="CHEBI:29105"/>
        <label>1</label>
    </ligand>
</feature>
<dbReference type="EMBL" id="AAOE01000041">
    <property type="protein sequence ID" value="EAR07503.1"/>
    <property type="molecule type" value="Genomic_DNA"/>
</dbReference>
<dbReference type="Pfam" id="PF01556">
    <property type="entry name" value="DnaJ_C"/>
    <property type="match status" value="1"/>
</dbReference>
<dbReference type="SMART" id="SM00271">
    <property type="entry name" value="DnaJ"/>
    <property type="match status" value="1"/>
</dbReference>
<keyword evidence="6 14" id="KW-0677">Repeat</keyword>
<keyword evidence="9 14" id="KW-0346">Stress response</keyword>
<evidence type="ECO:0000313" key="19">
    <source>
        <dbReference type="Proteomes" id="UP000005953"/>
    </source>
</evidence>
<dbReference type="STRING" id="314283.MED297_09691"/>
<dbReference type="GO" id="GO:0008270">
    <property type="term" value="F:zinc ion binding"/>
    <property type="evidence" value="ECO:0007669"/>
    <property type="project" value="UniProtKB-UniRule"/>
</dbReference>
<feature type="zinc finger region" description="CR-type" evidence="15">
    <location>
        <begin position="134"/>
        <end position="212"/>
    </location>
</feature>
<keyword evidence="10 14" id="KW-0143">Chaperone</keyword>
<dbReference type="PANTHER" id="PTHR43096">
    <property type="entry name" value="DNAJ HOMOLOG 1, MITOCHONDRIAL-RELATED"/>
    <property type="match status" value="1"/>
</dbReference>
<evidence type="ECO:0000256" key="4">
    <source>
        <dbReference type="ARBA" id="ARBA00022705"/>
    </source>
</evidence>
<dbReference type="InterPro" id="IPR008971">
    <property type="entry name" value="HSP40/DnaJ_pept-bd"/>
</dbReference>
<evidence type="ECO:0000256" key="1">
    <source>
        <dbReference type="ARBA" id="ARBA00004496"/>
    </source>
</evidence>
<comment type="subcellular location">
    <subcellularLocation>
        <location evidence="1 14">Cytoplasm</location>
    </subcellularLocation>
</comment>
<dbReference type="PRINTS" id="PR00625">
    <property type="entry name" value="JDOMAIN"/>
</dbReference>
<feature type="domain" description="CR-type" evidence="17">
    <location>
        <begin position="134"/>
        <end position="212"/>
    </location>
</feature>
<dbReference type="SUPFAM" id="SSF49493">
    <property type="entry name" value="HSP40/DnaJ peptide-binding domain"/>
    <property type="match status" value="2"/>
</dbReference>
<keyword evidence="3 14" id="KW-0963">Cytoplasm</keyword>
<feature type="binding site" evidence="14">
    <location>
        <position position="147"/>
    </location>
    <ligand>
        <name>Zn(2+)</name>
        <dbReference type="ChEBI" id="CHEBI:29105"/>
        <label>1</label>
    </ligand>
</feature>
<dbReference type="GO" id="GO:0042026">
    <property type="term" value="P:protein refolding"/>
    <property type="evidence" value="ECO:0007669"/>
    <property type="project" value="TreeGrafter"/>
</dbReference>
<evidence type="ECO:0000256" key="13">
    <source>
        <dbReference type="ARBA" id="ARBA00067609"/>
    </source>
</evidence>
<keyword evidence="4 14" id="KW-0235">DNA replication</keyword>
<dbReference type="GO" id="GO:0006260">
    <property type="term" value="P:DNA replication"/>
    <property type="evidence" value="ECO:0007669"/>
    <property type="project" value="UniProtKB-KW"/>
</dbReference>
<feature type="repeat" description="CXXCXGXG motif" evidence="14">
    <location>
        <begin position="186"/>
        <end position="193"/>
    </location>
</feature>
<evidence type="ECO:0000313" key="18">
    <source>
        <dbReference type="EMBL" id="EAR07503.1"/>
    </source>
</evidence>
<evidence type="ECO:0000256" key="8">
    <source>
        <dbReference type="ARBA" id="ARBA00022833"/>
    </source>
</evidence>
<dbReference type="OrthoDB" id="9779889at2"/>
<evidence type="ECO:0000256" key="14">
    <source>
        <dbReference type="HAMAP-Rule" id="MF_01152"/>
    </source>
</evidence>
<feature type="domain" description="J" evidence="16">
    <location>
        <begin position="5"/>
        <end position="70"/>
    </location>
</feature>
<dbReference type="FunFam" id="2.10.230.10:FF:000002">
    <property type="entry name" value="Molecular chaperone DnaJ"/>
    <property type="match status" value="1"/>
</dbReference>
<evidence type="ECO:0000259" key="17">
    <source>
        <dbReference type="PROSITE" id="PS51188"/>
    </source>
</evidence>
<dbReference type="HAMAP" id="MF_01152">
    <property type="entry name" value="DnaJ"/>
    <property type="match status" value="1"/>
</dbReference>
<dbReference type="InterPro" id="IPR001623">
    <property type="entry name" value="DnaJ_domain"/>
</dbReference>
<protein>
    <recommendedName>
        <fullName evidence="13 14">Chaperone protein DnaJ</fullName>
    </recommendedName>
</protein>
<dbReference type="SUPFAM" id="SSF57938">
    <property type="entry name" value="DnaJ/Hsp40 cysteine-rich domain"/>
    <property type="match status" value="1"/>
</dbReference>
<dbReference type="FunFam" id="2.60.260.20:FF:000004">
    <property type="entry name" value="Molecular chaperone DnaJ"/>
    <property type="match status" value="1"/>
</dbReference>
<feature type="binding site" evidence="14">
    <location>
        <position position="150"/>
    </location>
    <ligand>
        <name>Zn(2+)</name>
        <dbReference type="ChEBI" id="CHEBI:29105"/>
        <label>1</label>
    </ligand>
</feature>
<evidence type="ECO:0000256" key="7">
    <source>
        <dbReference type="ARBA" id="ARBA00022771"/>
    </source>
</evidence>
<evidence type="ECO:0000256" key="15">
    <source>
        <dbReference type="PROSITE-ProRule" id="PRU00546"/>
    </source>
</evidence>
<reference evidence="18 19" key="1">
    <citation type="submission" date="2006-02" db="EMBL/GenBank/DDBJ databases">
        <authorList>
            <person name="Pinhassi J."/>
            <person name="Pedros-Alio C."/>
            <person name="Ferriera S."/>
            <person name="Johnson J."/>
            <person name="Kravitz S."/>
            <person name="Halpern A."/>
            <person name="Remington K."/>
            <person name="Beeson K."/>
            <person name="Tran B."/>
            <person name="Rogers Y.-H."/>
            <person name="Friedman R."/>
            <person name="Venter J.C."/>
        </authorList>
    </citation>
    <scope>NUCLEOTIDE SEQUENCE [LARGE SCALE GENOMIC DNA]</scope>
    <source>
        <strain evidence="18 19">MED297</strain>
    </source>
</reference>
<dbReference type="GO" id="GO:0051082">
    <property type="term" value="F:unfolded protein binding"/>
    <property type="evidence" value="ECO:0007669"/>
    <property type="project" value="UniProtKB-UniRule"/>
</dbReference>
<feature type="repeat" description="CXXCXGXG motif" evidence="14">
    <location>
        <begin position="147"/>
        <end position="154"/>
    </location>
</feature>
<comment type="similarity">
    <text evidence="12 14">Belongs to the DnaJ family.</text>
</comment>
<dbReference type="FunFam" id="1.10.287.110:FF:000034">
    <property type="entry name" value="Chaperone protein DnaJ"/>
    <property type="match status" value="1"/>
</dbReference>
<dbReference type="InterPro" id="IPR002939">
    <property type="entry name" value="DnaJ_C"/>
</dbReference>
<keyword evidence="7 14" id="KW-0863">Zinc-finger</keyword>
<evidence type="ECO:0000256" key="9">
    <source>
        <dbReference type="ARBA" id="ARBA00023016"/>
    </source>
</evidence>
<dbReference type="Gene3D" id="2.10.230.10">
    <property type="entry name" value="Heat shock protein DnaJ, cysteine-rich domain"/>
    <property type="match status" value="1"/>
</dbReference>
<accession>A4BK74</accession>
<comment type="cofactor">
    <cofactor evidence="14">
        <name>Zn(2+)</name>
        <dbReference type="ChEBI" id="CHEBI:29105"/>
    </cofactor>
    <text evidence="14">Binds 2 Zn(2+) ions per monomer.</text>
</comment>
<dbReference type="NCBIfam" id="NF008035">
    <property type="entry name" value="PRK10767.1"/>
    <property type="match status" value="1"/>
</dbReference>
<dbReference type="Gene3D" id="1.10.287.110">
    <property type="entry name" value="DnaJ domain"/>
    <property type="match status" value="1"/>
</dbReference>
<dbReference type="PROSITE" id="PS50076">
    <property type="entry name" value="DNAJ_2"/>
    <property type="match status" value="1"/>
</dbReference>
<dbReference type="InterPro" id="IPR036869">
    <property type="entry name" value="J_dom_sf"/>
</dbReference>
<dbReference type="Pfam" id="PF00226">
    <property type="entry name" value="DnaJ"/>
    <property type="match status" value="1"/>
</dbReference>
<evidence type="ECO:0000256" key="12">
    <source>
        <dbReference type="ARBA" id="ARBA00061004"/>
    </source>
</evidence>
<feature type="repeat" description="CXXCXGXG motif" evidence="14">
    <location>
        <begin position="200"/>
        <end position="207"/>
    </location>
</feature>
<dbReference type="Pfam" id="PF00684">
    <property type="entry name" value="DnaJ_CXXCXGXG"/>
    <property type="match status" value="1"/>
</dbReference>
<dbReference type="PROSITE" id="PS00636">
    <property type="entry name" value="DNAJ_1"/>
    <property type="match status" value="1"/>
</dbReference>
<dbReference type="InterPro" id="IPR036410">
    <property type="entry name" value="HSP_DnaJ_Cys-rich_dom_sf"/>
</dbReference>
<dbReference type="InterPro" id="IPR012724">
    <property type="entry name" value="DnaJ"/>
</dbReference>
<feature type="binding site" evidence="14">
    <location>
        <position position="186"/>
    </location>
    <ligand>
        <name>Zn(2+)</name>
        <dbReference type="ChEBI" id="CHEBI:29105"/>
        <label>2</label>
    </ligand>
</feature>
<comment type="subunit">
    <text evidence="2 14">Homodimer.</text>
</comment>
<dbReference type="CDD" id="cd10719">
    <property type="entry name" value="DnaJ_zf"/>
    <property type="match status" value="1"/>
</dbReference>
<name>A4BK74_9GAMM</name>
<sequence>MSKRDLYEVLGVSKGADEKEIKKAYRRLAMKYHPDRNPDDKEASAKFQELSEAYEILSDSQKRQAYDQFGHAGVDGQGGFGGAGAGAGSFSDIFGDVFGDIFGGGGAGRGRSSVQRGSDLKYNLELTLEEAVRGIEKTIRVPTLVNCDTCDGSGAKKGTSPTTCSTCGGSGQVRMQQGFFAVQQTCPTCSGAGKIIKDPCGSCYGRGVKEETKTLNVKVPPGVDTGDRIRLSGEGEAGRNGGPAGDLYVEIHVRKHAIFERDGANLYCEVPISIAEAALGGELEVPTLDGRVKLKIPAETQTGKLFRLRGKGVKPVRGHSVGDLMCRVVVETPVNLTSRQKELLQELQESLEGKKHSPKSKGWFDGVKKFFGEM</sequence>
<dbReference type="GO" id="GO:0005524">
    <property type="term" value="F:ATP binding"/>
    <property type="evidence" value="ECO:0007669"/>
    <property type="project" value="InterPro"/>
</dbReference>
<feature type="binding site" evidence="14">
    <location>
        <position position="200"/>
    </location>
    <ligand>
        <name>Zn(2+)</name>
        <dbReference type="ChEBI" id="CHEBI:29105"/>
        <label>1</label>
    </ligand>
</feature>
<keyword evidence="5 14" id="KW-0479">Metal-binding</keyword>